<dbReference type="WBParaSite" id="DME_0000139901-mRNA-1">
    <property type="protein sequence ID" value="DME_0000139901-mRNA-1"/>
    <property type="gene ID" value="DME_0000139901"/>
</dbReference>
<organism evidence="2 4">
    <name type="scientific">Dracunculus medinensis</name>
    <name type="common">Guinea worm</name>
    <dbReference type="NCBI Taxonomy" id="318479"/>
    <lineage>
        <taxon>Eukaryota</taxon>
        <taxon>Metazoa</taxon>
        <taxon>Ecdysozoa</taxon>
        <taxon>Nematoda</taxon>
        <taxon>Chromadorea</taxon>
        <taxon>Rhabditida</taxon>
        <taxon>Spirurina</taxon>
        <taxon>Dracunculoidea</taxon>
        <taxon>Dracunculidae</taxon>
        <taxon>Dracunculus</taxon>
    </lineage>
</organism>
<evidence type="ECO:0000313" key="1">
    <source>
        <dbReference type="EMBL" id="VDN55786.1"/>
    </source>
</evidence>
<dbReference type="Proteomes" id="UP000274756">
    <property type="component" value="Unassembled WGS sequence"/>
</dbReference>
<protein>
    <submittedName>
        <fullName evidence="4">MIF4G_like_2 domain-containing protein</fullName>
    </submittedName>
</protein>
<evidence type="ECO:0000313" key="2">
    <source>
        <dbReference type="Proteomes" id="UP000038040"/>
    </source>
</evidence>
<sequence>MIAYNVHNVIHTGTVNTSSRMQRVVPFDIFRATILACERILSPWDYFMLESYTCITGTTSEDVLLMLFAGSSSGQSAAVLHIYHTVAYYFKPYEALLKIMMKHASTYFPQSLSLTVPNIIAFVLAQCQPKLRWQIGITTCTPFCILKNMFFLSRHAQILRHNIAVLISFASLVDDRKLAQLIDKLIQRRSLQLRVTRKLLQFLQLTRKILSKNDISQSRLVNQI</sequence>
<dbReference type="EMBL" id="UYYG01001153">
    <property type="protein sequence ID" value="VDN55786.1"/>
    <property type="molecule type" value="Genomic_DNA"/>
</dbReference>
<name>A0A0N4U3T6_DRAME</name>
<proteinExistence type="predicted"/>
<keyword evidence="3" id="KW-1185">Reference proteome</keyword>
<evidence type="ECO:0000313" key="4">
    <source>
        <dbReference type="WBParaSite" id="DME_0000139901-mRNA-1"/>
    </source>
</evidence>
<evidence type="ECO:0000313" key="3">
    <source>
        <dbReference type="Proteomes" id="UP000274756"/>
    </source>
</evidence>
<accession>A0A0N4U3T6</accession>
<dbReference type="Proteomes" id="UP000038040">
    <property type="component" value="Unplaced"/>
</dbReference>
<dbReference type="STRING" id="318479.A0A0N4U3T6"/>
<reference evidence="4" key="1">
    <citation type="submission" date="2017-02" db="UniProtKB">
        <authorList>
            <consortium name="WormBaseParasite"/>
        </authorList>
    </citation>
    <scope>IDENTIFICATION</scope>
</reference>
<dbReference type="OrthoDB" id="1910803at2759"/>
<gene>
    <name evidence="1" type="ORF">DME_LOCUS5759</name>
</gene>
<reference evidence="1 3" key="2">
    <citation type="submission" date="2018-11" db="EMBL/GenBank/DDBJ databases">
        <authorList>
            <consortium name="Pathogen Informatics"/>
        </authorList>
    </citation>
    <scope>NUCLEOTIDE SEQUENCE [LARGE SCALE GENOMIC DNA]</scope>
</reference>
<dbReference type="AlphaFoldDB" id="A0A0N4U3T6"/>